<evidence type="ECO:0000313" key="3">
    <source>
        <dbReference type="Proteomes" id="UP000657385"/>
    </source>
</evidence>
<reference evidence="2" key="1">
    <citation type="submission" date="2020-11" db="EMBL/GenBank/DDBJ databases">
        <title>Isolation and identification of active actinomycetes.</title>
        <authorList>
            <person name="Yu B."/>
        </authorList>
    </citation>
    <scope>NUCLEOTIDE SEQUENCE</scope>
    <source>
        <strain evidence="2">NEAU-YB345</strain>
    </source>
</reference>
<name>A0A931B1W9_9ACTN</name>
<dbReference type="InterPro" id="IPR021246">
    <property type="entry name" value="DUF2797"/>
</dbReference>
<feature type="region of interest" description="Disordered" evidence="1">
    <location>
        <begin position="294"/>
        <end position="316"/>
    </location>
</feature>
<dbReference type="AlphaFoldDB" id="A0A931B1W9"/>
<dbReference type="RefSeq" id="WP_196194767.1">
    <property type="nucleotide sequence ID" value="NZ_JADPRT010000006.1"/>
</dbReference>
<keyword evidence="3" id="KW-1185">Reference proteome</keyword>
<protein>
    <submittedName>
        <fullName evidence="2">DUF2797 domain-containing protein</fullName>
    </submittedName>
</protein>
<dbReference type="Pfam" id="PF10977">
    <property type="entry name" value="DUF2797"/>
    <property type="match status" value="1"/>
</dbReference>
<evidence type="ECO:0000313" key="2">
    <source>
        <dbReference type="EMBL" id="MBF9069584.1"/>
    </source>
</evidence>
<organism evidence="2 3">
    <name type="scientific">Streptacidiphilus fuscans</name>
    <dbReference type="NCBI Taxonomy" id="2789292"/>
    <lineage>
        <taxon>Bacteria</taxon>
        <taxon>Bacillati</taxon>
        <taxon>Actinomycetota</taxon>
        <taxon>Actinomycetes</taxon>
        <taxon>Kitasatosporales</taxon>
        <taxon>Streptomycetaceae</taxon>
        <taxon>Streptacidiphilus</taxon>
    </lineage>
</organism>
<dbReference type="Proteomes" id="UP000657385">
    <property type="component" value="Unassembled WGS sequence"/>
</dbReference>
<dbReference type="EMBL" id="JADPRT010000006">
    <property type="protein sequence ID" value="MBF9069584.1"/>
    <property type="molecule type" value="Genomic_DNA"/>
</dbReference>
<evidence type="ECO:0000256" key="1">
    <source>
        <dbReference type="SAM" id="MobiDB-lite"/>
    </source>
</evidence>
<sequence length="316" mass="33019">MRASAAVDGSGGWRCTGAGWDADGPVLGWWSPISGERQSPLALGGPLAFTVGGSRRCVGLLHKGRRIACPHRAELPGTAHGELCADCTAVDRRHSVAADTAFDDPRVYRLYLAWFGAGCVKVGITAQARGARRLTGQGALAHLWLGEGPLPAVRRAEIALGSAFGIPDRVSTTRKRAERAAAVAVPADQVTAELEATRTRLHAASAWPETVQRLTALTVDHRAAYGLDIAEPPAPEAEIPHLSPGVTVAGTLHAVVGTDAYLRAAARGATASDTSLLLSLRLLAGWELARAAPDAATTAPTQRLARPQEPLPTLFG</sequence>
<gene>
    <name evidence="2" type="ORF">I2501_16285</name>
</gene>
<comment type="caution">
    <text evidence="2">The sequence shown here is derived from an EMBL/GenBank/DDBJ whole genome shotgun (WGS) entry which is preliminary data.</text>
</comment>
<proteinExistence type="predicted"/>
<accession>A0A931B1W9</accession>